<keyword evidence="2" id="KW-1185">Reference proteome</keyword>
<dbReference type="AlphaFoldDB" id="A0A3N4J368"/>
<dbReference type="Proteomes" id="UP000276215">
    <property type="component" value="Unassembled WGS sequence"/>
</dbReference>
<evidence type="ECO:0000313" key="1">
    <source>
        <dbReference type="EMBL" id="RPA90890.1"/>
    </source>
</evidence>
<proteinExistence type="predicted"/>
<protein>
    <submittedName>
        <fullName evidence="1">Uncharacterized protein</fullName>
    </submittedName>
</protein>
<accession>A0A3N4J368</accession>
<gene>
    <name evidence="1" type="ORF">L873DRAFT_1820379</name>
</gene>
<evidence type="ECO:0000313" key="2">
    <source>
        <dbReference type="Proteomes" id="UP000276215"/>
    </source>
</evidence>
<dbReference type="EMBL" id="ML120511">
    <property type="protein sequence ID" value="RPA90890.1"/>
    <property type="molecule type" value="Genomic_DNA"/>
</dbReference>
<reference evidence="1 2" key="1">
    <citation type="journal article" date="2018" name="Nat. Ecol. Evol.">
        <title>Pezizomycetes genomes reveal the molecular basis of ectomycorrhizal truffle lifestyle.</title>
        <authorList>
            <person name="Murat C."/>
            <person name="Payen T."/>
            <person name="Noel B."/>
            <person name="Kuo A."/>
            <person name="Morin E."/>
            <person name="Chen J."/>
            <person name="Kohler A."/>
            <person name="Krizsan K."/>
            <person name="Balestrini R."/>
            <person name="Da Silva C."/>
            <person name="Montanini B."/>
            <person name="Hainaut M."/>
            <person name="Levati E."/>
            <person name="Barry K.W."/>
            <person name="Belfiori B."/>
            <person name="Cichocki N."/>
            <person name="Clum A."/>
            <person name="Dockter R.B."/>
            <person name="Fauchery L."/>
            <person name="Guy J."/>
            <person name="Iotti M."/>
            <person name="Le Tacon F."/>
            <person name="Lindquist E.A."/>
            <person name="Lipzen A."/>
            <person name="Malagnac F."/>
            <person name="Mello A."/>
            <person name="Molinier V."/>
            <person name="Miyauchi S."/>
            <person name="Poulain J."/>
            <person name="Riccioni C."/>
            <person name="Rubini A."/>
            <person name="Sitrit Y."/>
            <person name="Splivallo R."/>
            <person name="Traeger S."/>
            <person name="Wang M."/>
            <person name="Zifcakova L."/>
            <person name="Wipf D."/>
            <person name="Zambonelli A."/>
            <person name="Paolocci F."/>
            <person name="Nowrousian M."/>
            <person name="Ottonello S."/>
            <person name="Baldrian P."/>
            <person name="Spatafora J.W."/>
            <person name="Henrissat B."/>
            <person name="Nagy L.G."/>
            <person name="Aury J.M."/>
            <person name="Wincker P."/>
            <person name="Grigoriev I.V."/>
            <person name="Bonfante P."/>
            <person name="Martin F.M."/>
        </authorList>
    </citation>
    <scope>NUCLEOTIDE SEQUENCE [LARGE SCALE GENOMIC DNA]</scope>
    <source>
        <strain evidence="1 2">120613-1</strain>
    </source>
</reference>
<sequence length="78" mass="8741">MDSSHSTNVPMIIIDEVSELVSNLSQYDNLDCFMTSGNTWSDRRTYSIQSSNQSSHNTLSWTACYDDACIIHCGDKEA</sequence>
<name>A0A3N4J368_9PEZI</name>
<organism evidence="1 2">
    <name type="scientific">Choiromyces venosus 120613-1</name>
    <dbReference type="NCBI Taxonomy" id="1336337"/>
    <lineage>
        <taxon>Eukaryota</taxon>
        <taxon>Fungi</taxon>
        <taxon>Dikarya</taxon>
        <taxon>Ascomycota</taxon>
        <taxon>Pezizomycotina</taxon>
        <taxon>Pezizomycetes</taxon>
        <taxon>Pezizales</taxon>
        <taxon>Tuberaceae</taxon>
        <taxon>Choiromyces</taxon>
    </lineage>
</organism>